<evidence type="ECO:0000313" key="1">
    <source>
        <dbReference type="EMBL" id="VDO83244.1"/>
    </source>
</evidence>
<organism evidence="1 2">
    <name type="scientific">Haemonchus placei</name>
    <name type="common">Barber's pole worm</name>
    <dbReference type="NCBI Taxonomy" id="6290"/>
    <lineage>
        <taxon>Eukaryota</taxon>
        <taxon>Metazoa</taxon>
        <taxon>Ecdysozoa</taxon>
        <taxon>Nematoda</taxon>
        <taxon>Chromadorea</taxon>
        <taxon>Rhabditida</taxon>
        <taxon>Rhabditina</taxon>
        <taxon>Rhabditomorpha</taxon>
        <taxon>Strongyloidea</taxon>
        <taxon>Trichostrongylidae</taxon>
        <taxon>Haemonchus</taxon>
    </lineage>
</organism>
<protein>
    <submittedName>
        <fullName evidence="1">Uncharacterized protein</fullName>
    </submittedName>
</protein>
<reference evidence="1 2" key="1">
    <citation type="submission" date="2018-11" db="EMBL/GenBank/DDBJ databases">
        <authorList>
            <consortium name="Pathogen Informatics"/>
        </authorList>
    </citation>
    <scope>NUCLEOTIDE SEQUENCE [LARGE SCALE GENOMIC DNA]</scope>
    <source>
        <strain evidence="1 2">MHpl1</strain>
    </source>
</reference>
<sequence length="47" mass="5424">MDSIIRSFFEFSSRTNCSRIAGLTDRQNKDMIELFLFIAEQVDGAHI</sequence>
<evidence type="ECO:0000313" key="2">
    <source>
        <dbReference type="Proteomes" id="UP000268014"/>
    </source>
</evidence>
<proteinExistence type="predicted"/>
<dbReference type="Proteomes" id="UP000268014">
    <property type="component" value="Unassembled WGS sequence"/>
</dbReference>
<keyword evidence="2" id="KW-1185">Reference proteome</keyword>
<dbReference type="AlphaFoldDB" id="A0A3P7ZGR0"/>
<dbReference type="EMBL" id="UZAF01022124">
    <property type="protein sequence ID" value="VDO83244.1"/>
    <property type="molecule type" value="Genomic_DNA"/>
</dbReference>
<gene>
    <name evidence="1" type="ORF">HPLM_LOCUS20354</name>
</gene>
<name>A0A3P7ZGR0_HAEPC</name>
<accession>A0A3P7ZGR0</accession>